<dbReference type="GO" id="GO:0003723">
    <property type="term" value="F:RNA binding"/>
    <property type="evidence" value="ECO:0007669"/>
    <property type="project" value="UniProtKB-UniRule"/>
</dbReference>
<accession>A0A1Y2CWR7</accession>
<dbReference type="EMBL" id="MCGO01000005">
    <property type="protein sequence ID" value="ORY51326.1"/>
    <property type="molecule type" value="Genomic_DNA"/>
</dbReference>
<gene>
    <name evidence="4" type="ORF">BCR33DRAFT_452349</name>
</gene>
<keyword evidence="5" id="KW-1185">Reference proteome</keyword>
<evidence type="ECO:0000256" key="2">
    <source>
        <dbReference type="PROSITE-ProRule" id="PRU00332"/>
    </source>
</evidence>
<feature type="domain" description="HTH La-type RNA-binding" evidence="3">
    <location>
        <begin position="23"/>
        <end position="119"/>
    </location>
</feature>
<evidence type="ECO:0000259" key="3">
    <source>
        <dbReference type="PROSITE" id="PS50961"/>
    </source>
</evidence>
<dbReference type="PROSITE" id="PS50961">
    <property type="entry name" value="HTH_LA"/>
    <property type="match status" value="1"/>
</dbReference>
<reference evidence="4 5" key="1">
    <citation type="submission" date="2016-07" db="EMBL/GenBank/DDBJ databases">
        <title>Pervasive Adenine N6-methylation of Active Genes in Fungi.</title>
        <authorList>
            <consortium name="DOE Joint Genome Institute"/>
            <person name="Mondo S.J."/>
            <person name="Dannebaum R.O."/>
            <person name="Kuo R.C."/>
            <person name="Labutti K."/>
            <person name="Haridas S."/>
            <person name="Kuo A."/>
            <person name="Salamov A."/>
            <person name="Ahrendt S.R."/>
            <person name="Lipzen A."/>
            <person name="Sullivan W."/>
            <person name="Andreopoulos W.B."/>
            <person name="Clum A."/>
            <person name="Lindquist E."/>
            <person name="Daum C."/>
            <person name="Ramamoorthy G.K."/>
            <person name="Gryganskyi A."/>
            <person name="Culley D."/>
            <person name="Magnuson J.K."/>
            <person name="James T.Y."/>
            <person name="O'Malley M.A."/>
            <person name="Stajich J.E."/>
            <person name="Spatafora J.W."/>
            <person name="Visel A."/>
            <person name="Grigoriev I.V."/>
        </authorList>
    </citation>
    <scope>NUCLEOTIDE SEQUENCE [LARGE SCALE GENOMIC DNA]</scope>
    <source>
        <strain evidence="4 5">JEL800</strain>
    </source>
</reference>
<name>A0A1Y2CWR7_9FUNG</name>
<evidence type="ECO:0000313" key="4">
    <source>
        <dbReference type="EMBL" id="ORY51326.1"/>
    </source>
</evidence>
<dbReference type="InterPro" id="IPR036388">
    <property type="entry name" value="WH-like_DNA-bd_sf"/>
</dbReference>
<evidence type="ECO:0000256" key="1">
    <source>
        <dbReference type="ARBA" id="ARBA00022884"/>
    </source>
</evidence>
<dbReference type="STRING" id="329046.A0A1Y2CWR7"/>
<organism evidence="4 5">
    <name type="scientific">Rhizoclosmatium globosum</name>
    <dbReference type="NCBI Taxonomy" id="329046"/>
    <lineage>
        <taxon>Eukaryota</taxon>
        <taxon>Fungi</taxon>
        <taxon>Fungi incertae sedis</taxon>
        <taxon>Chytridiomycota</taxon>
        <taxon>Chytridiomycota incertae sedis</taxon>
        <taxon>Chytridiomycetes</taxon>
        <taxon>Chytridiales</taxon>
        <taxon>Chytriomycetaceae</taxon>
        <taxon>Rhizoclosmatium</taxon>
    </lineage>
</organism>
<dbReference type="Proteomes" id="UP000193642">
    <property type="component" value="Unassembled WGS sequence"/>
</dbReference>
<keyword evidence="1 2" id="KW-0694">RNA-binding</keyword>
<dbReference type="Gene3D" id="1.10.10.10">
    <property type="entry name" value="Winged helix-like DNA-binding domain superfamily/Winged helix DNA-binding domain"/>
    <property type="match status" value="1"/>
</dbReference>
<proteinExistence type="predicted"/>
<protein>
    <recommendedName>
        <fullName evidence="3">HTH La-type RNA-binding domain-containing protein</fullName>
    </recommendedName>
</protein>
<comment type="caution">
    <text evidence="4">The sequence shown here is derived from an EMBL/GenBank/DDBJ whole genome shotgun (WGS) entry which is preliminary data.</text>
</comment>
<dbReference type="InterPro" id="IPR006630">
    <property type="entry name" value="La_HTH"/>
</dbReference>
<sequence length="479" mass="52532">MDVDIMPQELAFLSAGLHSLVSVPSMTAQQAATLDLLDAYFCNKEVKNLQRLASTQSPNCGWQHGWVPLTTIAGFKTVKQTKISVNLLREVAGSIVPGAFELSPDGLCIRRCVSFNQRAVESVVKNSNTLSASCCLFHGIPIDAVQLDFLSFIREKFGAITRHQFTKAVTGTEDGDFQSCYIQFTDASVMIKLLANTTIPTSYEDSSLTVEASIFPTEPTFTFTFDLNHPSLTSRDVRSKPIKQVGQAPVQASAVLGYPLNRILKFGPVADTTQSVGFTASSLQALARSEFEKLAPVVECVLRPGEAYGFVRFKRAVAKEIGEMVMRHHGVELGVGEKVKVVALEGEAERLFYEVAKEKEKIVAAANEHVIALNATKKVKEARKKVAAVKVVQKRQLTAAMKRRQATRIAERKAELKKEAEVVGQVKLDKGKKRMMVDDGEEAGNDADEKASRVIFGTRQKKAKVDDLEDLVKGMTAFS</sequence>
<dbReference type="OrthoDB" id="439993at2759"/>
<dbReference type="AlphaFoldDB" id="A0A1Y2CWR7"/>
<evidence type="ECO:0000313" key="5">
    <source>
        <dbReference type="Proteomes" id="UP000193642"/>
    </source>
</evidence>